<feature type="domain" description="DUF3322" evidence="2">
    <location>
        <begin position="4"/>
        <end position="184"/>
    </location>
</feature>
<accession>A0ABU9M1U0</accession>
<sequence length="387" mass="43769">MITPEEIGAKARRYYPRLLQAWLADTLPAQFPLVIAGNKGSLTTEPAQRTQQLQALRAGSLEGRGFGYVVHWATVRSPRHGEQGVPVRIQLETLEDYLRLCGLAADFACFQAQADLIRQQLPALTGWLELHPERVTPHTGYWPELLAVCQFFLANPRPNLYARQVPGVHSKFVEQHSGILSSLLSYLLPPEQQEPTTDFATRFGLRTDAAAVRFRLLDEMLAAAFGGLADLTIPQPDFERLTLPMQPGLKVLVVENKLTFLTLPPLPATLAIWGSGYAVERLRHCHWLHHLPLWYWGDLDLHGLRILTQLRSYFPQARSVLMDAKTYHDHERFAHAGTIPSQINFELLTPGEEKLYQLLISKPAQNRLEQEHISDAYLMNVLQSKLS</sequence>
<evidence type="ECO:0000259" key="1">
    <source>
        <dbReference type="Pfam" id="PF09983"/>
    </source>
</evidence>
<comment type="caution">
    <text evidence="3">The sequence shown here is derived from an EMBL/GenBank/DDBJ whole genome shotgun (WGS) entry which is preliminary data.</text>
</comment>
<feature type="domain" description="Wadjet protein JetD C-terminal" evidence="1">
    <location>
        <begin position="204"/>
        <end position="377"/>
    </location>
</feature>
<dbReference type="EMBL" id="JBCEVZ010000089">
    <property type="protein sequence ID" value="MEL5996703.1"/>
    <property type="molecule type" value="Genomic_DNA"/>
</dbReference>
<name>A0ABU9M1U0_9BACT</name>
<dbReference type="InterPro" id="IPR024537">
    <property type="entry name" value="DUF3322"/>
</dbReference>
<keyword evidence="4" id="KW-1185">Reference proteome</keyword>
<organism evidence="3 4">
    <name type="scientific">Hymenobacter segetis</name>
    <dbReference type="NCBI Taxonomy" id="2025509"/>
    <lineage>
        <taxon>Bacteria</taxon>
        <taxon>Pseudomonadati</taxon>
        <taxon>Bacteroidota</taxon>
        <taxon>Cytophagia</taxon>
        <taxon>Cytophagales</taxon>
        <taxon>Hymenobacteraceae</taxon>
        <taxon>Hymenobacter</taxon>
    </lineage>
</organism>
<protein>
    <submittedName>
        <fullName evidence="3">Wadjet anti-phage system protein JetD domain-containing protein</fullName>
    </submittedName>
</protein>
<dbReference type="RefSeq" id="WP_342301284.1">
    <property type="nucleotide sequence ID" value="NZ_JBCEVZ010000089.1"/>
</dbReference>
<evidence type="ECO:0000313" key="4">
    <source>
        <dbReference type="Proteomes" id="UP001479606"/>
    </source>
</evidence>
<proteinExistence type="predicted"/>
<dbReference type="Pfam" id="PF09983">
    <property type="entry name" value="JetD_C"/>
    <property type="match status" value="1"/>
</dbReference>
<dbReference type="Proteomes" id="UP001479606">
    <property type="component" value="Unassembled WGS sequence"/>
</dbReference>
<evidence type="ECO:0000259" key="2">
    <source>
        <dbReference type="Pfam" id="PF11795"/>
    </source>
</evidence>
<evidence type="ECO:0000313" key="3">
    <source>
        <dbReference type="EMBL" id="MEL5996703.1"/>
    </source>
</evidence>
<dbReference type="InterPro" id="IPR024534">
    <property type="entry name" value="JetD_C"/>
</dbReference>
<reference evidence="3 4" key="1">
    <citation type="journal article" date="2018" name="Arch. Microbiol.">
        <title>Hymenobacter segetis sp. nov., isolated from soil.</title>
        <authorList>
            <person name="Ten L.N."/>
            <person name="Lim S.J."/>
            <person name="Kim B.O."/>
            <person name="Kang I.K."/>
            <person name="Jung H.Y."/>
        </authorList>
    </citation>
    <scope>NUCLEOTIDE SEQUENCE [LARGE SCALE GENOMIC DNA]</scope>
    <source>
        <strain evidence="3 4">S7-3-11</strain>
    </source>
</reference>
<dbReference type="Pfam" id="PF11795">
    <property type="entry name" value="DUF3322"/>
    <property type="match status" value="1"/>
</dbReference>
<gene>
    <name evidence="3" type="ORF">AAFH49_21010</name>
</gene>